<evidence type="ECO:0000313" key="5">
    <source>
        <dbReference type="Proteomes" id="UP001597419"/>
    </source>
</evidence>
<dbReference type="PANTHER" id="PTHR43673:SF10">
    <property type="entry name" value="NADH DEHYDROGENASE_NAD(P)H NITROREDUCTASE XCC3605-RELATED"/>
    <property type="match status" value="1"/>
</dbReference>
<dbReference type="Proteomes" id="UP001597419">
    <property type="component" value="Unassembled WGS sequence"/>
</dbReference>
<feature type="domain" description="Nitroreductase" evidence="3">
    <location>
        <begin position="66"/>
        <end position="143"/>
    </location>
</feature>
<name>A0ABW5GUU9_9PSEU</name>
<evidence type="ECO:0000259" key="3">
    <source>
        <dbReference type="Pfam" id="PF00881"/>
    </source>
</evidence>
<keyword evidence="5" id="KW-1185">Reference proteome</keyword>
<evidence type="ECO:0000313" key="4">
    <source>
        <dbReference type="EMBL" id="MFD2464604.1"/>
    </source>
</evidence>
<dbReference type="InterPro" id="IPR000415">
    <property type="entry name" value="Nitroreductase-like"/>
</dbReference>
<dbReference type="EMBL" id="JBHUKU010000026">
    <property type="protein sequence ID" value="MFD2464604.1"/>
    <property type="molecule type" value="Genomic_DNA"/>
</dbReference>
<evidence type="ECO:0000256" key="2">
    <source>
        <dbReference type="ARBA" id="ARBA00023002"/>
    </source>
</evidence>
<evidence type="ECO:0000256" key="1">
    <source>
        <dbReference type="ARBA" id="ARBA00007118"/>
    </source>
</evidence>
<comment type="similarity">
    <text evidence="1">Belongs to the nitroreductase family.</text>
</comment>
<dbReference type="PANTHER" id="PTHR43673">
    <property type="entry name" value="NAD(P)H NITROREDUCTASE YDGI-RELATED"/>
    <property type="match status" value="1"/>
</dbReference>
<proteinExistence type="inferred from homology"/>
<dbReference type="SUPFAM" id="SSF55469">
    <property type="entry name" value="FMN-dependent nitroreductase-like"/>
    <property type="match status" value="1"/>
</dbReference>
<accession>A0ABW5GUU9</accession>
<dbReference type="RefSeq" id="WP_345385807.1">
    <property type="nucleotide sequence ID" value="NZ_BAABHG010000001.1"/>
</dbReference>
<feature type="domain" description="Nitroreductase" evidence="3">
    <location>
        <begin position="11"/>
        <end position="60"/>
    </location>
</feature>
<organism evidence="4 5">
    <name type="scientific">Amycolatopsis samaneae</name>
    <dbReference type="NCBI Taxonomy" id="664691"/>
    <lineage>
        <taxon>Bacteria</taxon>
        <taxon>Bacillati</taxon>
        <taxon>Actinomycetota</taxon>
        <taxon>Actinomycetes</taxon>
        <taxon>Pseudonocardiales</taxon>
        <taxon>Pseudonocardiaceae</taxon>
        <taxon>Amycolatopsis</taxon>
    </lineage>
</organism>
<gene>
    <name evidence="4" type="ORF">ACFSYJ_38720</name>
</gene>
<sequence length="174" mass="18639">MDDDRLIGSLRATRFFRDEPVARADIEAMVDVARWTGSARNRQPWCFVAVHDRQTREALSRLGRYAGVLAVAPVALLLLSDTEAGEDTEFDIGRVCQSLLLAAHARALGSCPVTLYPAANADAAARLVGRPAPWRAGHAIALGRPAAAPGGRSAIPTGRKPVAELLTHFEPPAR</sequence>
<keyword evidence="2" id="KW-0560">Oxidoreductase</keyword>
<dbReference type="Pfam" id="PF00881">
    <property type="entry name" value="Nitroreductase"/>
    <property type="match status" value="2"/>
</dbReference>
<protein>
    <submittedName>
        <fullName evidence="4">Nitroreductase family protein</fullName>
    </submittedName>
</protein>
<dbReference type="InterPro" id="IPR029479">
    <property type="entry name" value="Nitroreductase"/>
</dbReference>
<dbReference type="CDD" id="cd02062">
    <property type="entry name" value="Nitro_FMN_reductase"/>
    <property type="match status" value="1"/>
</dbReference>
<reference evidence="5" key="1">
    <citation type="journal article" date="2019" name="Int. J. Syst. Evol. Microbiol.">
        <title>The Global Catalogue of Microorganisms (GCM) 10K type strain sequencing project: providing services to taxonomists for standard genome sequencing and annotation.</title>
        <authorList>
            <consortium name="The Broad Institute Genomics Platform"/>
            <consortium name="The Broad Institute Genome Sequencing Center for Infectious Disease"/>
            <person name="Wu L."/>
            <person name="Ma J."/>
        </authorList>
    </citation>
    <scope>NUCLEOTIDE SEQUENCE [LARGE SCALE GENOMIC DNA]</scope>
    <source>
        <strain evidence="5">CGMCC 4.7643</strain>
    </source>
</reference>
<dbReference type="Gene3D" id="3.40.109.10">
    <property type="entry name" value="NADH Oxidase"/>
    <property type="match status" value="1"/>
</dbReference>
<comment type="caution">
    <text evidence="4">The sequence shown here is derived from an EMBL/GenBank/DDBJ whole genome shotgun (WGS) entry which is preliminary data.</text>
</comment>